<dbReference type="RefSeq" id="WP_004661760.1">
    <property type="nucleotide sequence ID" value="NZ_BMDV01000002.1"/>
</dbReference>
<sequence>MESEVDFSICINCVNDEILEEIIKEKNEIHNCSECEKRNIAIRCEDLAKLLKEVIEENFTLGPYKPYFNNDSDRPDFVQSGLSLQEVIDEIMGREISFGEELIDLIIDSEYWHPDDFDNCFFSEDENYVENRYDNLNLQGQWYQLIKELKTQRRFFSDNARNLFHFLFKDLNKLCCYRPVKNTNKQYGFGQEKRNVIEVLPVNTKIYRARRANSLRESEHYILNPIQELAPPPMEYAQQGRMNAKGISNFYGAFDIDTCIAEMRPSIGSYIVVGEFETTRELKILNFEYLENSYGHISYFAPDYQDQAAHRRFLKKIHKLISSPIINGHEDEYLITQVLAEYLAYMHPENFDGISFKSTQSEVGTNIVLFPKKPIAVEIYSFDSDIDFFGKDAISIEDKLVETKDELSKFKIRYVSESASLHQIQKVAYTSIKKEFDFIQRSGKSGIALLEELIDEGY</sequence>
<dbReference type="EMBL" id="APOJ01000023">
    <property type="protein sequence ID" value="ENU27100.1"/>
    <property type="molecule type" value="Genomic_DNA"/>
</dbReference>
<accession>A0ABN0JPA8</accession>
<organism evidence="2 3">
    <name type="scientific">Acinetobacter modestus</name>
    <dbReference type="NCBI Taxonomy" id="1776740"/>
    <lineage>
        <taxon>Bacteria</taxon>
        <taxon>Pseudomonadati</taxon>
        <taxon>Pseudomonadota</taxon>
        <taxon>Gammaproteobacteria</taxon>
        <taxon>Moraxellales</taxon>
        <taxon>Moraxellaceae</taxon>
        <taxon>Acinetobacter</taxon>
    </lineage>
</organism>
<reference evidence="2 3" key="2">
    <citation type="journal article" date="2016" name="Int. J. Syst. Evol. Microbiol.">
        <title>Taxonomy of haemolytic and/or proteolytic strains of the genus Acinetobacter with the proposal of Acinetobacter courvalinii sp. nov. (genomic species 14 sensu Bouvet &amp; Jeanjean), Acinetobacter dispersus sp. nov. (genomic species 17), Acinetobacter modestus sp. nov., Acinetobacter proteolyticus sp. nov. and Acinetobacter vivianii sp. nov.</title>
        <authorList>
            <person name="Nemec A."/>
            <person name="Radolfova-Krizova L."/>
            <person name="Maixnerova M."/>
            <person name="Vrestiakova E."/>
            <person name="Jezek P."/>
            <person name="Sedo O."/>
        </authorList>
    </citation>
    <scope>NUCLEOTIDE SEQUENCE [LARGE SCALE GENOMIC DNA]</scope>
    <source>
        <strain evidence="2 3">NIPH 236</strain>
    </source>
</reference>
<name>A0ABN0JPA8_9GAMM</name>
<comment type="caution">
    <text evidence="2">The sequence shown here is derived from an EMBL/GenBank/DDBJ whole genome shotgun (WGS) entry which is preliminary data.</text>
</comment>
<dbReference type="Pfam" id="PF08808">
    <property type="entry name" value="RES"/>
    <property type="match status" value="1"/>
</dbReference>
<dbReference type="Proteomes" id="UP000013190">
    <property type="component" value="Unassembled WGS sequence"/>
</dbReference>
<evidence type="ECO:0000259" key="1">
    <source>
        <dbReference type="SMART" id="SM00953"/>
    </source>
</evidence>
<protein>
    <recommendedName>
        <fullName evidence="1">RES domain-containing protein</fullName>
    </recommendedName>
</protein>
<keyword evidence="3" id="KW-1185">Reference proteome</keyword>
<gene>
    <name evidence="2" type="ORF">F992_01705</name>
</gene>
<evidence type="ECO:0000313" key="2">
    <source>
        <dbReference type="EMBL" id="ENU27100.1"/>
    </source>
</evidence>
<feature type="domain" description="RES" evidence="1">
    <location>
        <begin position="225"/>
        <end position="381"/>
    </location>
</feature>
<dbReference type="SMART" id="SM00953">
    <property type="entry name" value="RES"/>
    <property type="match status" value="1"/>
</dbReference>
<evidence type="ECO:0000313" key="3">
    <source>
        <dbReference type="Proteomes" id="UP000013190"/>
    </source>
</evidence>
<dbReference type="InterPro" id="IPR014914">
    <property type="entry name" value="RES_dom"/>
</dbReference>
<dbReference type="GeneID" id="92835101"/>
<reference evidence="3" key="1">
    <citation type="submission" date="2013-02" db="EMBL/GenBank/DDBJ databases">
        <title>The Genome Sequence of Acinetobacter sp. NIPH 236.</title>
        <authorList>
            <consortium name="The Broad Institute Genome Sequencing Platform"/>
            <consortium name="The Broad Institute Genome Sequencing Center for Infectious Disease"/>
            <person name="Cerqueira G."/>
            <person name="Feldgarden M."/>
            <person name="Courvalin P."/>
            <person name="Perichon B."/>
            <person name="Grillot-Courvalin C."/>
            <person name="Clermont D."/>
            <person name="Rocha E."/>
            <person name="Yoon E.-J."/>
            <person name="Nemec A."/>
            <person name="Walker B."/>
            <person name="Young S.K."/>
            <person name="Zeng Q."/>
            <person name="Gargeya S."/>
            <person name="Fitzgerald M."/>
            <person name="Haas B."/>
            <person name="Abouelleil A."/>
            <person name="Alvarado L."/>
            <person name="Arachchi H.M."/>
            <person name="Berlin A.M."/>
            <person name="Chapman S.B."/>
            <person name="Dewar J."/>
            <person name="Goldberg J."/>
            <person name="Griggs A."/>
            <person name="Gujja S."/>
            <person name="Hansen M."/>
            <person name="Howarth C."/>
            <person name="Imamovic A."/>
            <person name="Larimer J."/>
            <person name="McCowan C."/>
            <person name="Murphy C."/>
            <person name="Neiman D."/>
            <person name="Pearson M."/>
            <person name="Priest M."/>
            <person name="Roberts A."/>
            <person name="Saif S."/>
            <person name="Shea T."/>
            <person name="Sisk P."/>
            <person name="Sykes S."/>
            <person name="Wortman J."/>
            <person name="Nusbaum C."/>
            <person name="Birren B."/>
        </authorList>
    </citation>
    <scope>NUCLEOTIDE SEQUENCE [LARGE SCALE GENOMIC DNA]</scope>
    <source>
        <strain evidence="3">NIPH 236</strain>
    </source>
</reference>
<proteinExistence type="predicted"/>